<gene>
    <name evidence="1" type="ORF">GSMUA_157070.1</name>
</gene>
<dbReference type="EMBL" id="HG996471">
    <property type="protein sequence ID" value="CAG1845912.1"/>
    <property type="molecule type" value="Genomic_DNA"/>
</dbReference>
<dbReference type="EnsemblPlants" id="Ma06_t11030.1">
    <property type="protein sequence ID" value="Ma06_p11030.1"/>
    <property type="gene ID" value="Ma06_g11030"/>
</dbReference>
<sequence length="75" mass="8562">MTYSFTSSSQFKNSAHSAFNTQFSSLNNVRNRHTTILIDTRQSGVNSIPKAYMTHARYWTTGAFPQTAFKYTKCL</sequence>
<dbReference type="InParanoid" id="A0A804JEZ8"/>
<accession>A0A804JEZ8</accession>
<evidence type="ECO:0000313" key="2">
    <source>
        <dbReference type="EnsemblPlants" id="Ma06_p11030.1"/>
    </source>
</evidence>
<dbReference type="AlphaFoldDB" id="A0A804JEZ8"/>
<evidence type="ECO:0000313" key="1">
    <source>
        <dbReference type="EMBL" id="CAG1845912.1"/>
    </source>
</evidence>
<organism evidence="2 3">
    <name type="scientific">Musa acuminata subsp. malaccensis</name>
    <name type="common">Wild banana</name>
    <name type="synonym">Musa malaccensis</name>
    <dbReference type="NCBI Taxonomy" id="214687"/>
    <lineage>
        <taxon>Eukaryota</taxon>
        <taxon>Viridiplantae</taxon>
        <taxon>Streptophyta</taxon>
        <taxon>Embryophyta</taxon>
        <taxon>Tracheophyta</taxon>
        <taxon>Spermatophyta</taxon>
        <taxon>Magnoliopsida</taxon>
        <taxon>Liliopsida</taxon>
        <taxon>Zingiberales</taxon>
        <taxon>Musaceae</taxon>
        <taxon>Musa</taxon>
    </lineage>
</organism>
<dbReference type="Proteomes" id="UP000012960">
    <property type="component" value="Unplaced"/>
</dbReference>
<protein>
    <submittedName>
        <fullName evidence="1">(wild Malaysian banana) hypothetical protein</fullName>
    </submittedName>
</protein>
<keyword evidence="3" id="KW-1185">Reference proteome</keyword>
<proteinExistence type="predicted"/>
<reference evidence="2" key="2">
    <citation type="submission" date="2021-05" db="UniProtKB">
        <authorList>
            <consortium name="EnsemblPlants"/>
        </authorList>
    </citation>
    <scope>IDENTIFICATION</scope>
    <source>
        <strain evidence="2">subsp. malaccensis</strain>
    </source>
</reference>
<name>A0A804JEZ8_MUSAM</name>
<dbReference type="Gramene" id="Ma06_t11030.1">
    <property type="protein sequence ID" value="Ma06_p11030.1"/>
    <property type="gene ID" value="Ma06_g11030"/>
</dbReference>
<evidence type="ECO:0000313" key="3">
    <source>
        <dbReference type="Proteomes" id="UP000012960"/>
    </source>
</evidence>
<reference evidence="1" key="1">
    <citation type="submission" date="2021-03" db="EMBL/GenBank/DDBJ databases">
        <authorList>
            <consortium name="Genoscope - CEA"/>
            <person name="William W."/>
        </authorList>
    </citation>
    <scope>NUCLEOTIDE SEQUENCE</scope>
    <source>
        <strain evidence="1">Doubled-haploid Pahang</strain>
    </source>
</reference>